<keyword evidence="6" id="KW-0694">RNA-binding</keyword>
<dbReference type="CDD" id="cd00473">
    <property type="entry name" value="bS6"/>
    <property type="match status" value="1"/>
</dbReference>
<keyword evidence="2 6" id="KW-0689">Ribosomal protein</keyword>
<dbReference type="Proteomes" id="UP000007347">
    <property type="component" value="Chromosome"/>
</dbReference>
<reference evidence="8 9" key="1">
    <citation type="journal article" date="2013" name="Environ. Microbiol.">
        <title>Complete genome, catabolic sub-proteomes and key-metabolites of Desulfobacula toluolica Tol2, a marine, aromatic compound-degrading, sulfate-reducing bacterium.</title>
        <authorList>
            <person name="Wohlbrand L."/>
            <person name="Jacob J.H."/>
            <person name="Kube M."/>
            <person name="Mussmann M."/>
            <person name="Jarling R."/>
            <person name="Beck A."/>
            <person name="Amann R."/>
            <person name="Wilkes H."/>
            <person name="Reinhardt R."/>
            <person name="Rabus R."/>
        </authorList>
    </citation>
    <scope>NUCLEOTIDE SEQUENCE [LARGE SCALE GENOMIC DNA]</scope>
    <source>
        <strain evidence="9">DSM 7467 / Tol2</strain>
    </source>
</reference>
<dbReference type="HAMAP" id="MF_00360">
    <property type="entry name" value="Ribosomal_bS6"/>
    <property type="match status" value="1"/>
</dbReference>
<evidence type="ECO:0000313" key="9">
    <source>
        <dbReference type="Proteomes" id="UP000007347"/>
    </source>
</evidence>
<dbReference type="GO" id="GO:0006412">
    <property type="term" value="P:translation"/>
    <property type="evidence" value="ECO:0007669"/>
    <property type="project" value="UniProtKB-UniRule"/>
</dbReference>
<dbReference type="Gene3D" id="3.30.70.60">
    <property type="match status" value="1"/>
</dbReference>
<name>K0NKH6_DESTT</name>
<organism evidence="8 9">
    <name type="scientific">Desulfobacula toluolica (strain DSM 7467 / Tol2)</name>
    <dbReference type="NCBI Taxonomy" id="651182"/>
    <lineage>
        <taxon>Bacteria</taxon>
        <taxon>Pseudomonadati</taxon>
        <taxon>Thermodesulfobacteriota</taxon>
        <taxon>Desulfobacteria</taxon>
        <taxon>Desulfobacterales</taxon>
        <taxon>Desulfobacteraceae</taxon>
        <taxon>Desulfobacula</taxon>
    </lineage>
</organism>
<evidence type="ECO:0000256" key="2">
    <source>
        <dbReference type="ARBA" id="ARBA00022980"/>
    </source>
</evidence>
<dbReference type="GO" id="GO:0005840">
    <property type="term" value="C:ribosome"/>
    <property type="evidence" value="ECO:0007669"/>
    <property type="project" value="UniProtKB-KW"/>
</dbReference>
<dbReference type="InterPro" id="IPR014717">
    <property type="entry name" value="Transl_elong_EF1B/ribsomal_bS6"/>
</dbReference>
<feature type="compositionally biased region" description="Basic and acidic residues" evidence="7">
    <location>
        <begin position="103"/>
        <end position="126"/>
    </location>
</feature>
<dbReference type="SUPFAM" id="SSF54995">
    <property type="entry name" value="Ribosomal protein S6"/>
    <property type="match status" value="1"/>
</dbReference>
<dbReference type="OrthoDB" id="9812702at2"/>
<dbReference type="InterPro" id="IPR000529">
    <property type="entry name" value="Ribosomal_bS6"/>
</dbReference>
<proteinExistence type="inferred from homology"/>
<dbReference type="NCBIfam" id="TIGR00166">
    <property type="entry name" value="S6"/>
    <property type="match status" value="1"/>
</dbReference>
<feature type="region of interest" description="Disordered" evidence="7">
    <location>
        <begin position="103"/>
        <end position="150"/>
    </location>
</feature>
<evidence type="ECO:0000256" key="6">
    <source>
        <dbReference type="HAMAP-Rule" id="MF_00360"/>
    </source>
</evidence>
<evidence type="ECO:0000256" key="4">
    <source>
        <dbReference type="ARBA" id="ARBA00035104"/>
    </source>
</evidence>
<evidence type="ECO:0000313" key="8">
    <source>
        <dbReference type="EMBL" id="CCK80443.1"/>
    </source>
</evidence>
<evidence type="ECO:0000256" key="1">
    <source>
        <dbReference type="ARBA" id="ARBA00009512"/>
    </source>
</evidence>
<dbReference type="PANTHER" id="PTHR21011:SF1">
    <property type="entry name" value="SMALL RIBOSOMAL SUBUNIT PROTEIN BS6M"/>
    <property type="match status" value="1"/>
</dbReference>
<dbReference type="RefSeq" id="WP_014957755.1">
    <property type="nucleotide sequence ID" value="NC_018645.1"/>
</dbReference>
<keyword evidence="6" id="KW-0699">rRNA-binding</keyword>
<accession>K0NKH6</accession>
<dbReference type="HOGENOM" id="CLU_113441_4_0_7"/>
<gene>
    <name evidence="6 8" type="primary">rpsF</name>
    <name evidence="8" type="ordered locus">TOL2_C22820</name>
</gene>
<evidence type="ECO:0000256" key="7">
    <source>
        <dbReference type="SAM" id="MobiDB-lite"/>
    </source>
</evidence>
<dbReference type="KEGG" id="dto:TOL2_C22820"/>
<dbReference type="GO" id="GO:0003735">
    <property type="term" value="F:structural constituent of ribosome"/>
    <property type="evidence" value="ECO:0007669"/>
    <property type="project" value="InterPro"/>
</dbReference>
<keyword evidence="9" id="KW-1185">Reference proteome</keyword>
<comment type="similarity">
    <text evidence="1 6">Belongs to the bacterial ribosomal protein bS6 family.</text>
</comment>
<dbReference type="GO" id="GO:0005737">
    <property type="term" value="C:cytoplasm"/>
    <property type="evidence" value="ECO:0007669"/>
    <property type="project" value="UniProtKB-ARBA"/>
</dbReference>
<evidence type="ECO:0000256" key="5">
    <source>
        <dbReference type="ARBA" id="ARBA00035294"/>
    </source>
</evidence>
<sequence length="150" mass="17389">MRKYETIFISDPDLQDQTRKELFDKIRNIITKENGILLNFDEWGNKKLAYEIKKKLRGHYVCITYGGTGDLVKELERNMRLSDAVLKFMTILLSDDVTREQLEKEVREAQEAEEQSKQAETAKAETAEEAVEAPVEEEASNEDEKVEETE</sequence>
<comment type="function">
    <text evidence="4 6">Binds together with bS18 to 16S ribosomal RNA.</text>
</comment>
<protein>
    <recommendedName>
        <fullName evidence="5 6">Small ribosomal subunit protein bS6</fullName>
    </recommendedName>
</protein>
<dbReference type="Pfam" id="PF01250">
    <property type="entry name" value="Ribosomal_S6"/>
    <property type="match status" value="1"/>
</dbReference>
<dbReference type="InterPro" id="IPR020814">
    <property type="entry name" value="Ribosomal_S6_plastid/chlpt"/>
</dbReference>
<dbReference type="InterPro" id="IPR035980">
    <property type="entry name" value="Ribosomal_bS6_sf"/>
</dbReference>
<feature type="compositionally biased region" description="Acidic residues" evidence="7">
    <location>
        <begin position="127"/>
        <end position="150"/>
    </location>
</feature>
<dbReference type="PANTHER" id="PTHR21011">
    <property type="entry name" value="MITOCHONDRIAL 28S RIBOSOMAL PROTEIN S6"/>
    <property type="match status" value="1"/>
</dbReference>
<dbReference type="GO" id="GO:0070181">
    <property type="term" value="F:small ribosomal subunit rRNA binding"/>
    <property type="evidence" value="ECO:0007669"/>
    <property type="project" value="TreeGrafter"/>
</dbReference>
<dbReference type="PATRIC" id="fig|651182.5.peg.2702"/>
<keyword evidence="3 6" id="KW-0687">Ribonucleoprotein</keyword>
<dbReference type="GO" id="GO:1990904">
    <property type="term" value="C:ribonucleoprotein complex"/>
    <property type="evidence" value="ECO:0007669"/>
    <property type="project" value="UniProtKB-KW"/>
</dbReference>
<evidence type="ECO:0000256" key="3">
    <source>
        <dbReference type="ARBA" id="ARBA00023274"/>
    </source>
</evidence>
<dbReference type="EMBL" id="FO203503">
    <property type="protein sequence ID" value="CCK80443.1"/>
    <property type="molecule type" value="Genomic_DNA"/>
</dbReference>
<dbReference type="AlphaFoldDB" id="K0NKH6"/>
<dbReference type="STRING" id="651182.TOL2_C22820"/>